<dbReference type="OrthoDB" id="430659at2759"/>
<keyword evidence="1" id="KW-0472">Membrane</keyword>
<evidence type="ECO:0000313" key="3">
    <source>
        <dbReference type="Proteomes" id="UP000316759"/>
    </source>
</evidence>
<accession>A0A504Y5L7</accession>
<dbReference type="Proteomes" id="UP000316759">
    <property type="component" value="Unassembled WGS sequence"/>
</dbReference>
<feature type="transmembrane region" description="Helical" evidence="1">
    <location>
        <begin position="245"/>
        <end position="266"/>
    </location>
</feature>
<feature type="transmembrane region" description="Helical" evidence="1">
    <location>
        <begin position="85"/>
        <end position="105"/>
    </location>
</feature>
<dbReference type="AlphaFoldDB" id="A0A504Y5L7"/>
<name>A0A504Y5L7_FASGI</name>
<evidence type="ECO:0000256" key="1">
    <source>
        <dbReference type="SAM" id="Phobius"/>
    </source>
</evidence>
<proteinExistence type="predicted"/>
<protein>
    <submittedName>
        <fullName evidence="2">Uncharacterized protein</fullName>
    </submittedName>
</protein>
<evidence type="ECO:0000313" key="2">
    <source>
        <dbReference type="EMBL" id="TPP56742.1"/>
    </source>
</evidence>
<dbReference type="EMBL" id="SUNJ01014126">
    <property type="protein sequence ID" value="TPP56742.1"/>
    <property type="molecule type" value="Genomic_DNA"/>
</dbReference>
<comment type="caution">
    <text evidence="2">The sequence shown here is derived from an EMBL/GenBank/DDBJ whole genome shotgun (WGS) entry which is preliminary data.</text>
</comment>
<feature type="transmembrane region" description="Helical" evidence="1">
    <location>
        <begin position="198"/>
        <end position="222"/>
    </location>
</feature>
<feature type="transmembrane region" description="Helical" evidence="1">
    <location>
        <begin position="16"/>
        <end position="33"/>
    </location>
</feature>
<feature type="transmembrane region" description="Helical" evidence="1">
    <location>
        <begin position="111"/>
        <end position="130"/>
    </location>
</feature>
<keyword evidence="1" id="KW-0812">Transmembrane</keyword>
<organism evidence="2 3">
    <name type="scientific">Fasciola gigantica</name>
    <name type="common">Giant liver fluke</name>
    <dbReference type="NCBI Taxonomy" id="46835"/>
    <lineage>
        <taxon>Eukaryota</taxon>
        <taxon>Metazoa</taxon>
        <taxon>Spiralia</taxon>
        <taxon>Lophotrochozoa</taxon>
        <taxon>Platyhelminthes</taxon>
        <taxon>Trematoda</taxon>
        <taxon>Digenea</taxon>
        <taxon>Plagiorchiida</taxon>
        <taxon>Echinostomata</taxon>
        <taxon>Echinostomatoidea</taxon>
        <taxon>Fasciolidae</taxon>
        <taxon>Fasciola</taxon>
    </lineage>
</organism>
<feature type="transmembrane region" description="Helical" evidence="1">
    <location>
        <begin position="39"/>
        <end position="59"/>
    </location>
</feature>
<reference evidence="2 3" key="1">
    <citation type="submission" date="2019-04" db="EMBL/GenBank/DDBJ databases">
        <title>Annotation for the trematode Fasciola gigantica.</title>
        <authorList>
            <person name="Choi Y.-J."/>
        </authorList>
    </citation>
    <scope>NUCLEOTIDE SEQUENCE [LARGE SCALE GENOMIC DNA]</scope>
    <source>
        <strain evidence="2">Uganda_cow_1</strain>
    </source>
</reference>
<gene>
    <name evidence="2" type="ORF">FGIG_07663</name>
</gene>
<sequence length="292" mass="33779">MGFSFFRHIRFSRTGLGYYIFPVLVWTSLVWLGTAHFTVTVFSMAILLALSVGATFYLIRRMQTSEYNCSPFFCEQRMNPNGDRCIRCTIACGIFVWYLTMLLPVNIENKLTIFESLLYHGILLVSLLLLTDIRDSKRYATTLTEFREQHYSLSDALEKTSGTNHQIIGHRYSVLLDCPIMPKNHHVYVAWLLMHLSFVYYTTNLALTSVCTPILFLEWFILPRDCSSVYEDFGKYCMHRCRRSWTFVAALYGLIGSVVFVGLLLYEFARSVKSCKDVFVPVTCQLRGIRIS</sequence>
<keyword evidence="3" id="KW-1185">Reference proteome</keyword>
<keyword evidence="1" id="KW-1133">Transmembrane helix</keyword>